<dbReference type="PANTHER" id="PTHR16469">
    <property type="entry name" value="UBIQUITIN-ASSOCIATED AND SH3 DOMAIN-CONTAINING BA-RELATED"/>
    <property type="match status" value="1"/>
</dbReference>
<sequence>MTINTIYIARHGYRSNWLPNGPYPPPPTNVDSDVPLAAHGVEQAKQLADYISTLNPKPQVIFSSPFYRCLETSEPVKKKLDIPLYIDNGIGEWYRPDRPIIPIAAPVSKLNGLFDGMICEDWDTSIQPSEKGETKEDIFARCNKFLEIFIRRVEERFPDVTCLLIVTHAATKAALGMNLLRFPNAIVPIDEKGTVIRNGSCSLDEFKLVKDNKHNFYEKEWELVMNGNTSFLDKGEEMNWDFRNGFEAGSDADIRARKLADARIQRASS</sequence>
<accession>A0A9P6WE29</accession>
<proteinExistence type="predicted"/>
<keyword evidence="2" id="KW-1185">Reference proteome</keyword>
<organism evidence="1 2">
    <name type="scientific">Maudiozyma exigua</name>
    <name type="common">Yeast</name>
    <name type="synonym">Kazachstania exigua</name>
    <dbReference type="NCBI Taxonomy" id="34358"/>
    <lineage>
        <taxon>Eukaryota</taxon>
        <taxon>Fungi</taxon>
        <taxon>Dikarya</taxon>
        <taxon>Ascomycota</taxon>
        <taxon>Saccharomycotina</taxon>
        <taxon>Saccharomycetes</taxon>
        <taxon>Saccharomycetales</taxon>
        <taxon>Saccharomycetaceae</taxon>
        <taxon>Maudiozyma</taxon>
    </lineage>
</organism>
<dbReference type="AlphaFoldDB" id="A0A9P6WE29"/>
<dbReference type="Gene3D" id="3.40.50.1240">
    <property type="entry name" value="Phosphoglycerate mutase-like"/>
    <property type="match status" value="1"/>
</dbReference>
<dbReference type="InterPro" id="IPR013078">
    <property type="entry name" value="His_Pase_superF_clade-1"/>
</dbReference>
<dbReference type="EMBL" id="PUHR01000013">
    <property type="protein sequence ID" value="KAG0671339.1"/>
    <property type="molecule type" value="Genomic_DNA"/>
</dbReference>
<protein>
    <recommendedName>
        <fullName evidence="3">Transcription factor TFIIIC triple barrel domain-containing protein</fullName>
    </recommendedName>
</protein>
<dbReference type="FunFam" id="3.40.50.1240:FF:000034">
    <property type="entry name" value="Transcription factor TFIIIC subunit"/>
    <property type="match status" value="1"/>
</dbReference>
<dbReference type="InterPro" id="IPR051710">
    <property type="entry name" value="Phosphatase_SH3-domain"/>
</dbReference>
<dbReference type="OrthoDB" id="414418at2759"/>
<dbReference type="InterPro" id="IPR029033">
    <property type="entry name" value="His_PPase_superfam"/>
</dbReference>
<reference evidence="1 2" key="1">
    <citation type="submission" date="2020-11" db="EMBL/GenBank/DDBJ databases">
        <title>Kefir isolates.</title>
        <authorList>
            <person name="Marcisauskas S."/>
            <person name="Kim Y."/>
            <person name="Blasche S."/>
        </authorList>
    </citation>
    <scope>NUCLEOTIDE SEQUENCE [LARGE SCALE GENOMIC DNA]</scope>
    <source>
        <strain evidence="1 2">OG2</strain>
    </source>
</reference>
<dbReference type="CDD" id="cd07067">
    <property type="entry name" value="HP_PGM_like"/>
    <property type="match status" value="1"/>
</dbReference>
<dbReference type="GO" id="GO:0016791">
    <property type="term" value="F:phosphatase activity"/>
    <property type="evidence" value="ECO:0007669"/>
    <property type="project" value="UniProtKB-ARBA"/>
</dbReference>
<dbReference type="InterPro" id="IPR014623">
    <property type="entry name" value="Tfc7/tau55"/>
</dbReference>
<evidence type="ECO:0000313" key="1">
    <source>
        <dbReference type="EMBL" id="KAG0671339.1"/>
    </source>
</evidence>
<dbReference type="SMART" id="SM00855">
    <property type="entry name" value="PGAM"/>
    <property type="match status" value="1"/>
</dbReference>
<comment type="caution">
    <text evidence="1">The sequence shown here is derived from an EMBL/GenBank/DDBJ whole genome shotgun (WGS) entry which is preliminary data.</text>
</comment>
<evidence type="ECO:0008006" key="3">
    <source>
        <dbReference type="Google" id="ProtNLM"/>
    </source>
</evidence>
<dbReference type="Pfam" id="PF00300">
    <property type="entry name" value="His_Phos_1"/>
    <property type="match status" value="1"/>
</dbReference>
<dbReference type="SUPFAM" id="SSF53254">
    <property type="entry name" value="Phosphoglycerate mutase-like"/>
    <property type="match status" value="1"/>
</dbReference>
<name>A0A9P6WE29_MAUEX</name>
<dbReference type="PIRSF" id="PIRSF036802">
    <property type="entry name" value="Tau55_TFC7"/>
    <property type="match status" value="1"/>
</dbReference>
<evidence type="ECO:0000313" key="2">
    <source>
        <dbReference type="Proteomes" id="UP000750334"/>
    </source>
</evidence>
<gene>
    <name evidence="1" type="ORF">C6P45_000793</name>
</gene>
<dbReference type="Proteomes" id="UP000750334">
    <property type="component" value="Unassembled WGS sequence"/>
</dbReference>
<dbReference type="PANTHER" id="PTHR16469:SF51">
    <property type="entry name" value="TRANSCRIPTION FACTOR TAU 55 KDA SUBUNIT"/>
    <property type="match status" value="1"/>
</dbReference>